<keyword evidence="2" id="KW-1133">Transmembrane helix</keyword>
<name>A0A195EFT2_9HYME</name>
<keyword evidence="6" id="KW-1185">Reference proteome</keyword>
<feature type="signal peptide" evidence="3">
    <location>
        <begin position="1"/>
        <end position="18"/>
    </location>
</feature>
<feature type="domain" description="ZP" evidence="4">
    <location>
        <begin position="626"/>
        <end position="878"/>
    </location>
</feature>
<sequence length="988" mass="107860">MKFILVIVFTTLLGTVLCSQDFNGRTIFKRTANTNSVRSQSNSSTYVPIFSTQQKSLDKFQTFQRRINSQQNDISNYRVEPPSRLYTPPKISYSACEQFSYSTPKPNSQQYFSMCIPQNFRSSTSYNHQLNQVSSTFSPLNISKSSFTHLSPQPPLFSSKNVRPHRAIQISRSGKQNAGMVGVGGISFQENNGYVGIKADLILNGTIVHTSDTSSTSSRKTSSGPPGRSLRASEFSGSSEELSQPSGPFGSSRLSEFSKPSRSLKVSGSGGIPETKSISIHQQSDPNTYSSSFSNQQPLEKHAFQVKNSQKRDEENYTIRPSIYTPLNINFSTSGQPLSIPYSAISNSQQSSIYVPQSFNGSTFYNPQSNQLSQQVLLPLNCSKSSPTCVTPQTLIFSLPGPKSSQSASKAGKQLVITKPTDEISDTENVNVVRFSADAFVNPNIQIATGSHALELLSQSSRPLQFSGLSSTSQFLGPSAPGSTLGSSGFTEFLRPSVSSKPLGLTGVSRPSESSGLLRPLEVPSVFPESSGFLGFSKPLNFSGLAGSVGLFESSGPSFPPLTVTRPLSPSTTQSKVGIGTVSNVPTAHANSRIPETNFFSSTDIGETQTDNDFNHPPHIHSINVECSKTMMTINIEFNRVFDGIIYSKGYYLNPECVYVKQNSGSARYSFTVNLDSCGTQFLNDFASPAGQAYLENVLVLQNEPSIQEVWDTVRRVRCLWEGNINKALRMNLSVDILNQEIIAFNGDTATTKLDIQIGRGPFAPTANGLVQIGETMTLVISVEGDPDFDLQVRDCSARDEASTNMLQLTDERGCTLKPKLFGAFQKTKDTANTGASIIAYAFFQAFKFPDVLGLIIECNVELCKTNCVPCPEANQQIEPGRRRRSLMYAPLSNNLTNSIPLSDAVRVGRRFKVIMVDDLNTATNQILDNVEETAVEAMAKAKGVCMNNNGFYTIFSLTLAILFIAILSAVVLYIKLQRIRKSKFIDS</sequence>
<dbReference type="PROSITE" id="PS51034">
    <property type="entry name" value="ZP_2"/>
    <property type="match status" value="1"/>
</dbReference>
<feature type="compositionally biased region" description="Polar residues" evidence="1">
    <location>
        <begin position="276"/>
        <end position="295"/>
    </location>
</feature>
<dbReference type="AlphaFoldDB" id="A0A195EFT2"/>
<evidence type="ECO:0000256" key="3">
    <source>
        <dbReference type="SAM" id="SignalP"/>
    </source>
</evidence>
<organism evidence="5 6">
    <name type="scientific">Trachymyrmex cornetzi</name>
    <dbReference type="NCBI Taxonomy" id="471704"/>
    <lineage>
        <taxon>Eukaryota</taxon>
        <taxon>Metazoa</taxon>
        <taxon>Ecdysozoa</taxon>
        <taxon>Arthropoda</taxon>
        <taxon>Hexapoda</taxon>
        <taxon>Insecta</taxon>
        <taxon>Pterygota</taxon>
        <taxon>Neoptera</taxon>
        <taxon>Endopterygota</taxon>
        <taxon>Hymenoptera</taxon>
        <taxon>Apocrita</taxon>
        <taxon>Aculeata</taxon>
        <taxon>Formicoidea</taxon>
        <taxon>Formicidae</taxon>
        <taxon>Myrmicinae</taxon>
        <taxon>Trachymyrmex</taxon>
    </lineage>
</organism>
<evidence type="ECO:0000313" key="5">
    <source>
        <dbReference type="EMBL" id="KYN27130.1"/>
    </source>
</evidence>
<feature type="region of interest" description="Disordered" evidence="1">
    <location>
        <begin position="210"/>
        <end position="295"/>
    </location>
</feature>
<dbReference type="PANTHER" id="PTHR46560">
    <property type="entry name" value="CYPHER, ISOFORM B"/>
    <property type="match status" value="1"/>
</dbReference>
<keyword evidence="3" id="KW-0732">Signal</keyword>
<proteinExistence type="predicted"/>
<feature type="compositionally biased region" description="Polar residues" evidence="1">
    <location>
        <begin position="252"/>
        <end position="266"/>
    </location>
</feature>
<dbReference type="EMBL" id="KQ978957">
    <property type="protein sequence ID" value="KYN27130.1"/>
    <property type="molecule type" value="Genomic_DNA"/>
</dbReference>
<feature type="chain" id="PRO_5008270806" description="ZP domain-containing protein" evidence="3">
    <location>
        <begin position="19"/>
        <end position="988"/>
    </location>
</feature>
<dbReference type="Gene3D" id="2.60.40.3210">
    <property type="entry name" value="Zona pellucida, ZP-N domain"/>
    <property type="match status" value="1"/>
</dbReference>
<keyword evidence="2" id="KW-0812">Transmembrane</keyword>
<feature type="transmembrane region" description="Helical" evidence="2">
    <location>
        <begin position="951"/>
        <end position="975"/>
    </location>
</feature>
<protein>
    <recommendedName>
        <fullName evidence="4">ZP domain-containing protein</fullName>
    </recommendedName>
</protein>
<dbReference type="Pfam" id="PF25057">
    <property type="entry name" value="CUT_N"/>
    <property type="match status" value="1"/>
</dbReference>
<feature type="compositionally biased region" description="Low complexity" evidence="1">
    <location>
        <begin position="210"/>
        <end position="229"/>
    </location>
</feature>
<gene>
    <name evidence="5" type="ORF">ALC57_03473</name>
</gene>
<evidence type="ECO:0000256" key="2">
    <source>
        <dbReference type="SAM" id="Phobius"/>
    </source>
</evidence>
<dbReference type="InterPro" id="IPR001507">
    <property type="entry name" value="ZP_dom"/>
</dbReference>
<dbReference type="STRING" id="471704.A0A195EFT2"/>
<evidence type="ECO:0000256" key="1">
    <source>
        <dbReference type="SAM" id="MobiDB-lite"/>
    </source>
</evidence>
<accession>A0A195EFT2</accession>
<dbReference type="PANTHER" id="PTHR46560:SF4">
    <property type="entry name" value="DUSKY"/>
    <property type="match status" value="1"/>
</dbReference>
<dbReference type="Proteomes" id="UP000078492">
    <property type="component" value="Unassembled WGS sequence"/>
</dbReference>
<evidence type="ECO:0000313" key="6">
    <source>
        <dbReference type="Proteomes" id="UP000078492"/>
    </source>
</evidence>
<feature type="compositionally biased region" description="Polar residues" evidence="1">
    <location>
        <begin position="235"/>
        <end position="246"/>
    </location>
</feature>
<keyword evidence="2" id="KW-0472">Membrane</keyword>
<reference evidence="5 6" key="1">
    <citation type="submission" date="2015-09" db="EMBL/GenBank/DDBJ databases">
        <title>Trachymyrmex cornetzi WGS genome.</title>
        <authorList>
            <person name="Nygaard S."/>
            <person name="Hu H."/>
            <person name="Boomsma J."/>
            <person name="Zhang G."/>
        </authorList>
    </citation>
    <scope>NUCLEOTIDE SEQUENCE [LARGE SCALE GENOMIC DNA]</scope>
    <source>
        <strain evidence="5">Tcor2-1</strain>
        <tissue evidence="5">Whole body</tissue>
    </source>
</reference>
<dbReference type="SMART" id="SM00241">
    <property type="entry name" value="ZP"/>
    <property type="match status" value="1"/>
</dbReference>
<evidence type="ECO:0000259" key="4">
    <source>
        <dbReference type="PROSITE" id="PS51034"/>
    </source>
</evidence>
<dbReference type="InterPro" id="IPR056953">
    <property type="entry name" value="CUT_N"/>
</dbReference>